<protein>
    <submittedName>
        <fullName evidence="2">Uncharacterized protein</fullName>
    </submittedName>
</protein>
<dbReference type="Proteomes" id="UP000240883">
    <property type="component" value="Unassembled WGS sequence"/>
</dbReference>
<keyword evidence="3" id="KW-1185">Reference proteome</keyword>
<evidence type="ECO:0000313" key="2">
    <source>
        <dbReference type="EMBL" id="PSN61293.1"/>
    </source>
</evidence>
<dbReference type="AlphaFoldDB" id="A0A2T2N7A4"/>
<organism evidence="2 3">
    <name type="scientific">Corynespora cassiicola Philippines</name>
    <dbReference type="NCBI Taxonomy" id="1448308"/>
    <lineage>
        <taxon>Eukaryota</taxon>
        <taxon>Fungi</taxon>
        <taxon>Dikarya</taxon>
        <taxon>Ascomycota</taxon>
        <taxon>Pezizomycotina</taxon>
        <taxon>Dothideomycetes</taxon>
        <taxon>Pleosporomycetidae</taxon>
        <taxon>Pleosporales</taxon>
        <taxon>Corynesporascaceae</taxon>
        <taxon>Corynespora</taxon>
    </lineage>
</organism>
<dbReference type="EMBL" id="KZ678145">
    <property type="protein sequence ID" value="PSN61293.1"/>
    <property type="molecule type" value="Genomic_DNA"/>
</dbReference>
<name>A0A2T2N7A4_CORCC</name>
<evidence type="ECO:0000256" key="1">
    <source>
        <dbReference type="SAM" id="MobiDB-lite"/>
    </source>
</evidence>
<proteinExistence type="predicted"/>
<gene>
    <name evidence="2" type="ORF">BS50DRAFT_593206</name>
</gene>
<evidence type="ECO:0000313" key="3">
    <source>
        <dbReference type="Proteomes" id="UP000240883"/>
    </source>
</evidence>
<feature type="region of interest" description="Disordered" evidence="1">
    <location>
        <begin position="237"/>
        <end position="256"/>
    </location>
</feature>
<reference evidence="2 3" key="1">
    <citation type="journal article" date="2018" name="Front. Microbiol.">
        <title>Genome-Wide Analysis of Corynespora cassiicola Leaf Fall Disease Putative Effectors.</title>
        <authorList>
            <person name="Lopez D."/>
            <person name="Ribeiro S."/>
            <person name="Label P."/>
            <person name="Fumanal B."/>
            <person name="Venisse J.S."/>
            <person name="Kohler A."/>
            <person name="de Oliveira R.R."/>
            <person name="Labutti K."/>
            <person name="Lipzen A."/>
            <person name="Lail K."/>
            <person name="Bauer D."/>
            <person name="Ohm R.A."/>
            <person name="Barry K.W."/>
            <person name="Spatafora J."/>
            <person name="Grigoriev I.V."/>
            <person name="Martin F.M."/>
            <person name="Pujade-Renaud V."/>
        </authorList>
    </citation>
    <scope>NUCLEOTIDE SEQUENCE [LARGE SCALE GENOMIC DNA]</scope>
    <source>
        <strain evidence="2 3">Philippines</strain>
    </source>
</reference>
<accession>A0A2T2N7A4</accession>
<sequence length="351" mass="40618">MPLFALSLWLFSFFICSAILNISLYLPVKSYLCLRRNVFVPSAPLHELTIIEPSSHTAHKQSSTVLFPMCILVFIHHKPLVIASDELEMSITDRKHTFRTKSSNLEPKSIPETSQYSNSRYNFHRAKSFIHSIGGFMFKLPFICKASHPFHRCSRKGDKRTTQPSVADEIDRRSSLSCATTAVTSMTEFPLLQPYSERLYTGASRPSSTDSNFQYYQPELSSSTKAIYTAESRTQEIKTQESSIQERTTQKRTTQKKIKTEKIDHDLKESNLDLPEIKDEEWPYIPETAELIYTNSTEAEIENKEWTYIPETAELIYTDSTEVEDRREVKRRRRIHPGKITIVENFRKVIT</sequence>